<keyword evidence="3" id="KW-0946">Virion</keyword>
<dbReference type="Pfam" id="PF00073">
    <property type="entry name" value="Rhv"/>
    <property type="match status" value="2"/>
</dbReference>
<dbReference type="Pfam" id="PF11492">
    <property type="entry name" value="Dicistro_VP4"/>
    <property type="match status" value="1"/>
</dbReference>
<dbReference type="InterPro" id="IPR001676">
    <property type="entry name" value="Picornavirus_capsid"/>
</dbReference>
<evidence type="ECO:0000256" key="2">
    <source>
        <dbReference type="ARBA" id="ARBA00022561"/>
    </source>
</evidence>
<dbReference type="GO" id="GO:0019028">
    <property type="term" value="C:viral capsid"/>
    <property type="evidence" value="ECO:0007669"/>
    <property type="project" value="UniProtKB-KW"/>
</dbReference>
<name>A0A077JCA7_9VIRU</name>
<feature type="domain" description="Picornavirus capsid" evidence="5">
    <location>
        <begin position="510"/>
        <end position="548"/>
    </location>
</feature>
<feature type="domain" description="Picornavirus capsid" evidence="5">
    <location>
        <begin position="164"/>
        <end position="276"/>
    </location>
</feature>
<evidence type="ECO:0000256" key="3">
    <source>
        <dbReference type="ARBA" id="ARBA00022844"/>
    </source>
</evidence>
<dbReference type="RefSeq" id="YP_009047194.1">
    <property type="nucleotide sequence ID" value="NC_024489.1"/>
</dbReference>
<dbReference type="InterPro" id="IPR033703">
    <property type="entry name" value="Rhv-like"/>
</dbReference>
<evidence type="ECO:0000259" key="7">
    <source>
        <dbReference type="Pfam" id="PF11492"/>
    </source>
</evidence>
<dbReference type="SUPFAM" id="SSF88633">
    <property type="entry name" value="Positive stranded ssRNA viruses"/>
    <property type="match status" value="3"/>
</dbReference>
<dbReference type="GO" id="GO:0005198">
    <property type="term" value="F:structural molecule activity"/>
    <property type="evidence" value="ECO:0007669"/>
    <property type="project" value="InterPro"/>
</dbReference>
<feature type="compositionally biased region" description="Polar residues" evidence="4">
    <location>
        <begin position="803"/>
        <end position="812"/>
    </location>
</feature>
<feature type="domain" description="Dicistrovirus capsid-polyprotein C-terminal" evidence="6">
    <location>
        <begin position="713"/>
        <end position="939"/>
    </location>
</feature>
<feature type="compositionally biased region" description="Low complexity" evidence="4">
    <location>
        <begin position="339"/>
        <end position="349"/>
    </location>
</feature>
<evidence type="ECO:0000256" key="1">
    <source>
        <dbReference type="ARBA" id="ARBA00004328"/>
    </source>
</evidence>
<keyword evidence="2" id="KW-0167">Capsid protein</keyword>
<dbReference type="Proteomes" id="UP000202020">
    <property type="component" value="Segment"/>
</dbReference>
<dbReference type="Gene3D" id="2.60.120.20">
    <property type="match status" value="3"/>
</dbReference>
<accession>A0A077JCA7</accession>
<evidence type="ECO:0000259" key="6">
    <source>
        <dbReference type="Pfam" id="PF08762"/>
    </source>
</evidence>
<dbReference type="Pfam" id="PF08762">
    <property type="entry name" value="CRPV_capsid"/>
    <property type="match status" value="1"/>
</dbReference>
<dbReference type="InterPro" id="IPR014872">
    <property type="entry name" value="Dicistrovirus_capsid-polyPr_C"/>
</dbReference>
<sequence length="945" mass="105478">MDLSKFETMTTVGEKEPAVLNGKDFDWDVPLRRIPSYNMSGLYERIEILRKENKTLRCSLARKYSHCDKLKAENRELNRLIHSLNDDVLISQSSAPTTNSEPGLTMSESAPAVEQQITAFADQDAGWKTEIHGNYDATMDKVETSNSDLGSFLQRPIRQSVQTWLINQPLYYKFNPWKEFMENPFIRNKIANYELVRCKMHCKMVISGTKFHYGRALTSYNPLSGFDQVTVERNYLDQDLVQASQKPHFFLNPTKNTGGEICMPFFWEKNYLSLSDKDYENMGELTIKSFGNLLHANGGNDPVTVTIYLWAEDVVLTMPTSLNPIVTLESQSGKKNSKTKLSSKNQSNSITTNDEYGSGIISKPAAVIAKAAGLLSDLPLIRPYALATQMVAGRVGEVAKIFGYSRPSVVSDIQLFKPNPTGNMANSDAADAVHKLTLDSKSELTLDSRTTGLDGVDQMGILDIAQRESYLTSFAWNPDEGPDTLLWNTRITPMLYAVLNTEIHPTPMSMLASNFEYWSGSLRFRFQIVKSDFHKGRLLVRYDPNYNSSAVEYNTNYSRVIDIAEEDDFEIVVGWAQAAPFLASGNLSGPENFSDSSRFTNTSTFFNGILEIDVLNDLVCPAEDAPIQVNVFVSMCEDAKFGGPTNANMNNFHLFPKQVPAPQLLKSQSGMVDGTENPTNQMTDRPTGSNTMHEIASEGEEADHTYSVFFGDPPTTLRELMKRYVQTRSWVTSEPPEGFVKVSTLLNKDAPYHSGWDPEGIDRSDVDNATPLNVGNTDFTSWWTPCFAGVRGARRKKYIFSSPGPQNPSVTRASFAGAGNGSQTDQLLDFTLTDNRKQQKWLSTRTSRESGNGSSITNYGINNTIEVELPFYRDVRFLPARNVRAQSLPSNSHRVVTAASTRSEVANPKGFGTAFQQWDAVGEDFSLFFFTGAPILYNYSVNESS</sequence>
<proteinExistence type="predicted"/>
<feature type="region of interest" description="Disordered" evidence="4">
    <location>
        <begin position="800"/>
        <end position="819"/>
    </location>
</feature>
<feature type="region of interest" description="Disordered" evidence="4">
    <location>
        <begin position="333"/>
        <end position="354"/>
    </location>
</feature>
<reference evidence="8" key="2">
    <citation type="submission" date="2014-07" db="EMBL/GenBank/DDBJ databases">
        <authorList>
            <person name="Kimura K."/>
            <person name="Tomaru Y."/>
        </authorList>
    </citation>
    <scope>NUCLEOTIDE SEQUENCE</scope>
    <source>
        <strain evidence="8">AglaRNAV</strain>
    </source>
</reference>
<evidence type="ECO:0000256" key="4">
    <source>
        <dbReference type="SAM" id="MobiDB-lite"/>
    </source>
</evidence>
<organism evidence="8 9">
    <name type="scientific">Asterionellopsis glacialis RNA virus</name>
    <dbReference type="NCBI Taxonomy" id="1522179"/>
    <lineage>
        <taxon>Viruses</taxon>
        <taxon>Riboviria</taxon>
        <taxon>Orthornavirae</taxon>
        <taxon>Pisuviricota</taxon>
        <taxon>Pisoniviricetes</taxon>
        <taxon>Picornavirales</taxon>
        <taxon>Marnaviridae</taxon>
        <taxon>Kusarnavirus</taxon>
        <taxon>Kusarnavirus tomaruii</taxon>
        <taxon>Astarnavirus</taxon>
    </lineage>
</organism>
<dbReference type="GeneID" id="19893482"/>
<dbReference type="CDD" id="cd00205">
    <property type="entry name" value="rhv_like"/>
    <property type="match status" value="2"/>
</dbReference>
<evidence type="ECO:0000259" key="5">
    <source>
        <dbReference type="Pfam" id="PF00073"/>
    </source>
</evidence>
<dbReference type="InterPro" id="IPR024343">
    <property type="entry name" value="VP4_dicistrovir"/>
</dbReference>
<dbReference type="InterPro" id="IPR029053">
    <property type="entry name" value="Viral_coat"/>
</dbReference>
<dbReference type="EMBL" id="AB973945">
    <property type="protein sequence ID" value="BAP16720.1"/>
    <property type="molecule type" value="Genomic_RNA"/>
</dbReference>
<protein>
    <submittedName>
        <fullName evidence="8">Predicted structural protein</fullName>
    </submittedName>
</protein>
<feature type="domain" description="Capsid protein VP4 dicistrovirus" evidence="7">
    <location>
        <begin position="353"/>
        <end position="404"/>
    </location>
</feature>
<reference evidence="8" key="1">
    <citation type="journal article" date="2012" name="ISME J.">
        <title>First evidence for the existence of pennate diatom viruses.</title>
        <authorList>
            <person name="Tomaru Y."/>
            <person name="Toyoda K."/>
            <person name="Kimura K."/>
            <person name="Hata N."/>
            <person name="Yoshida M."/>
            <person name="Nagasaki K."/>
        </authorList>
    </citation>
    <scope>NUCLEOTIDE SEQUENCE [LARGE SCALE GENOMIC DNA]</scope>
    <source>
        <strain evidence="8">AglaRNAV</strain>
    </source>
</reference>
<evidence type="ECO:0000313" key="9">
    <source>
        <dbReference type="Proteomes" id="UP000202020"/>
    </source>
</evidence>
<dbReference type="KEGG" id="vg:19893482"/>
<evidence type="ECO:0000313" key="8">
    <source>
        <dbReference type="EMBL" id="BAP16720.1"/>
    </source>
</evidence>
<comment type="subcellular location">
    <subcellularLocation>
        <location evidence="1">Virion</location>
    </subcellularLocation>
</comment>
<keyword evidence="9" id="KW-1185">Reference proteome</keyword>